<dbReference type="EMBL" id="JANPWB010000005">
    <property type="protein sequence ID" value="KAJ1187535.1"/>
    <property type="molecule type" value="Genomic_DNA"/>
</dbReference>
<proteinExistence type="predicted"/>
<dbReference type="Proteomes" id="UP001066276">
    <property type="component" value="Chromosome 3_1"/>
</dbReference>
<reference evidence="1" key="1">
    <citation type="journal article" date="2022" name="bioRxiv">
        <title>Sequencing and chromosome-scale assembly of the giantPleurodeles waltlgenome.</title>
        <authorList>
            <person name="Brown T."/>
            <person name="Elewa A."/>
            <person name="Iarovenko S."/>
            <person name="Subramanian E."/>
            <person name="Araus A.J."/>
            <person name="Petzold A."/>
            <person name="Susuki M."/>
            <person name="Suzuki K.-i.T."/>
            <person name="Hayashi T."/>
            <person name="Toyoda A."/>
            <person name="Oliveira C."/>
            <person name="Osipova E."/>
            <person name="Leigh N.D."/>
            <person name="Simon A."/>
            <person name="Yun M.H."/>
        </authorList>
    </citation>
    <scope>NUCLEOTIDE SEQUENCE</scope>
    <source>
        <strain evidence="1">20211129_DDA</strain>
        <tissue evidence="1">Liver</tissue>
    </source>
</reference>
<keyword evidence="2" id="KW-1185">Reference proteome</keyword>
<comment type="caution">
    <text evidence="1">The sequence shown here is derived from an EMBL/GenBank/DDBJ whole genome shotgun (WGS) entry which is preliminary data.</text>
</comment>
<evidence type="ECO:0000313" key="1">
    <source>
        <dbReference type="EMBL" id="KAJ1187535.1"/>
    </source>
</evidence>
<gene>
    <name evidence="1" type="ORF">NDU88_004310</name>
</gene>
<dbReference type="AlphaFoldDB" id="A0AAV7UEZ4"/>
<sequence length="164" mass="17298">MRACFSPGFPPVSEVLSVPQFSHYAALQWFWVARHSGASVQKRVGGRGRDVSELGAVTPVYRLGDSVGGVHTLMAGAIEINKGPGVLGQSNALAAERELHDALEERCCGVLATMVAPTVLADPIVTVDSEDEGDAHTATDALQGEVLDQGRVGLIDRVMADIFS</sequence>
<protein>
    <submittedName>
        <fullName evidence="1">Uncharacterized protein</fullName>
    </submittedName>
</protein>
<organism evidence="1 2">
    <name type="scientific">Pleurodeles waltl</name>
    <name type="common">Iberian ribbed newt</name>
    <dbReference type="NCBI Taxonomy" id="8319"/>
    <lineage>
        <taxon>Eukaryota</taxon>
        <taxon>Metazoa</taxon>
        <taxon>Chordata</taxon>
        <taxon>Craniata</taxon>
        <taxon>Vertebrata</taxon>
        <taxon>Euteleostomi</taxon>
        <taxon>Amphibia</taxon>
        <taxon>Batrachia</taxon>
        <taxon>Caudata</taxon>
        <taxon>Salamandroidea</taxon>
        <taxon>Salamandridae</taxon>
        <taxon>Pleurodelinae</taxon>
        <taxon>Pleurodeles</taxon>
    </lineage>
</organism>
<evidence type="ECO:0000313" key="2">
    <source>
        <dbReference type="Proteomes" id="UP001066276"/>
    </source>
</evidence>
<accession>A0AAV7UEZ4</accession>
<name>A0AAV7UEZ4_PLEWA</name>